<proteinExistence type="predicted"/>
<dbReference type="EMBL" id="CM001023">
    <property type="protein sequence ID" value="EAZ80368.1"/>
    <property type="molecule type" value="Genomic_DNA"/>
</dbReference>
<dbReference type="EMBL" id="AAXU02000001">
    <property type="protein sequence ID" value="EAZ80368.1"/>
    <property type="molecule type" value="Genomic_DNA"/>
</dbReference>
<gene>
    <name evidence="1" type="ORF">ALPR1_05580</name>
</gene>
<dbReference type="AlphaFoldDB" id="A3HYN2"/>
<reference evidence="1 2" key="1">
    <citation type="journal article" date="2011" name="J. Bacteriol.">
        <title>Complete genome sequence of Algoriphagus sp. PR1, bacterial prey of a colony-forming choanoflagellate.</title>
        <authorList>
            <person name="Alegado R.A."/>
            <person name="Ferriera S."/>
            <person name="Nusbaum C."/>
            <person name="Young S.K."/>
            <person name="Zeng Q."/>
            <person name="Imamovic A."/>
            <person name="Fairclough S.R."/>
            <person name="King N."/>
        </authorList>
    </citation>
    <scope>NUCLEOTIDE SEQUENCE [LARGE SCALE GENOMIC DNA]</scope>
    <source>
        <strain evidence="1 2">PR1</strain>
    </source>
</reference>
<evidence type="ECO:0000313" key="1">
    <source>
        <dbReference type="EMBL" id="EAZ80368.1"/>
    </source>
</evidence>
<name>A3HYN2_9BACT</name>
<evidence type="ECO:0000313" key="2">
    <source>
        <dbReference type="Proteomes" id="UP000003919"/>
    </source>
</evidence>
<dbReference type="eggNOG" id="COG3291">
    <property type="taxonomic scope" value="Bacteria"/>
</dbReference>
<keyword evidence="2" id="KW-1185">Reference proteome</keyword>
<dbReference type="RefSeq" id="WP_008198981.1">
    <property type="nucleotide sequence ID" value="NZ_CM001023.1"/>
</dbReference>
<dbReference type="Proteomes" id="UP000003919">
    <property type="component" value="Chromosome"/>
</dbReference>
<organism evidence="1 2">
    <name type="scientific">Algoriphagus machipongonensis</name>
    <dbReference type="NCBI Taxonomy" id="388413"/>
    <lineage>
        <taxon>Bacteria</taxon>
        <taxon>Pseudomonadati</taxon>
        <taxon>Bacteroidota</taxon>
        <taxon>Cytophagia</taxon>
        <taxon>Cytophagales</taxon>
        <taxon>Cyclobacteriaceae</taxon>
        <taxon>Algoriphagus</taxon>
    </lineage>
</organism>
<comment type="caution">
    <text evidence="1">The sequence shown here is derived from an EMBL/GenBank/DDBJ whole genome shotgun (WGS) entry which is preliminary data.</text>
</comment>
<dbReference type="OrthoDB" id="9765926at2"/>
<protein>
    <submittedName>
        <fullName evidence="1">Uncharacterized protein</fullName>
    </submittedName>
</protein>
<dbReference type="STRING" id="388413.ALPR1_05580"/>
<sequence>MKEKAQFPKWKIGMLFIWTLIIATFPASGEELFPLKKELHSYESSFADLQINGPTNLCLVAGGVLGTFSAGGETGDVYEWTVSRVPSGEVLEQKSSGQLETYKFYFSEVGNYNVNLRVRRGTDADFYVEDKPVQVQKGPDLALLPDYLLCAGSSTLLTAIDPNTPNLSDYTITWYSLNDVGERVEIGRGNEFETYSAGYHIVELYQTNPDGSQSCLINGSTFVGPPIDFQIIPSSTQICEGETIEIGLDTPLSGEWFIQKDYTGVRKSLGNGFDIELESDELSGPGLYLVTFQTYSEDFPDCLSERIIGFELLEAPKVTPTILSQPNDCSIDNGSFQLTFDTEIDAFYIPELNIIEGPRSAGEQVNYSSLPAQVYSVVLEKNGCQTTTLVALDNLNPPTEFNPSYSYENESCSPTGVFDGITTIDFGTTVANSEYRVLSQFKGEVESGTIPTSGQVQINIPNGNYLLELKVGGCTYPIQDFKIENAPQVNFTVPLDLNICETFQLDPETDQNLNFTLTYPDGSEKSIQSGESFLIEDEGAYSIYGESNDPSSNLCPKTINFNATYSSSISFAPVLTVEKCFDPIKYTIDLEGIELEEASIRWLNDEGKIVGRSGEFYPSSIGFYSLLVQPKSSGYCPVQPVGFEVVAPITNVPMDLEATKICPDPGLGLITLETDEDEVTDIEWVFYDSLNNRTELTEFDGLLEIESSQAGSYEAIAYNKLGCEIGRGIIEVELSELTTPPTVEDSYAWCSIENNTIPAIDPGEFESYFWYFEDELVSTASTFKPEELGDYRLDVITEDGCMFSKEFSTYDACNFNVVYPNAMILGNPDKDFRIILSEGVSQAELFILNRQGALIHHDLANEIPVNSPILNWDGKVNGKDIPEGTYVVVLLLRNDEFGFEDKVTSSLLVLQ</sequence>
<accession>A3HYN2</accession>
<dbReference type="HOGENOM" id="CLU_319035_0_0_10"/>